<proteinExistence type="predicted"/>
<keyword evidence="3" id="KW-1185">Reference proteome</keyword>
<evidence type="ECO:0000313" key="3">
    <source>
        <dbReference type="Proteomes" id="UP001374535"/>
    </source>
</evidence>
<keyword evidence="1" id="KW-1133">Transmembrane helix</keyword>
<organism evidence="2 3">
    <name type="scientific">Vigna mungo</name>
    <name type="common">Black gram</name>
    <name type="synonym">Phaseolus mungo</name>
    <dbReference type="NCBI Taxonomy" id="3915"/>
    <lineage>
        <taxon>Eukaryota</taxon>
        <taxon>Viridiplantae</taxon>
        <taxon>Streptophyta</taxon>
        <taxon>Embryophyta</taxon>
        <taxon>Tracheophyta</taxon>
        <taxon>Spermatophyta</taxon>
        <taxon>Magnoliopsida</taxon>
        <taxon>eudicotyledons</taxon>
        <taxon>Gunneridae</taxon>
        <taxon>Pentapetalae</taxon>
        <taxon>rosids</taxon>
        <taxon>fabids</taxon>
        <taxon>Fabales</taxon>
        <taxon>Fabaceae</taxon>
        <taxon>Papilionoideae</taxon>
        <taxon>50 kb inversion clade</taxon>
        <taxon>NPAAA clade</taxon>
        <taxon>indigoferoid/millettioid clade</taxon>
        <taxon>Phaseoleae</taxon>
        <taxon>Vigna</taxon>
    </lineage>
</organism>
<dbReference type="AlphaFoldDB" id="A0AAQ3RSY9"/>
<dbReference type="Proteomes" id="UP001374535">
    <property type="component" value="Chromosome 7"/>
</dbReference>
<sequence>MVVVVVLIAIIVCVTPFLIILSLGTRLSLHQRKPIKGQDFPILASQNPINCRTPKVQEAGTKIRVSRRMNFCCSSNSLCLSLSCDQISISMNGRAEGTKTKTWINKEENIQLSTM</sequence>
<protein>
    <submittedName>
        <fullName evidence="2">Uncharacterized protein</fullName>
    </submittedName>
</protein>
<name>A0AAQ3RSY9_VIGMU</name>
<feature type="transmembrane region" description="Helical" evidence="1">
    <location>
        <begin position="6"/>
        <end position="29"/>
    </location>
</feature>
<dbReference type="EMBL" id="CP144694">
    <property type="protein sequence ID" value="WVZ04023.1"/>
    <property type="molecule type" value="Genomic_DNA"/>
</dbReference>
<evidence type="ECO:0000313" key="2">
    <source>
        <dbReference type="EMBL" id="WVZ04023.1"/>
    </source>
</evidence>
<keyword evidence="1" id="KW-0812">Transmembrane</keyword>
<accession>A0AAQ3RSY9</accession>
<reference evidence="2 3" key="1">
    <citation type="journal article" date="2023" name="Life. Sci Alliance">
        <title>Evolutionary insights into 3D genome organization and epigenetic landscape of Vigna mungo.</title>
        <authorList>
            <person name="Junaid A."/>
            <person name="Singh B."/>
            <person name="Bhatia S."/>
        </authorList>
    </citation>
    <scope>NUCLEOTIDE SEQUENCE [LARGE SCALE GENOMIC DNA]</scope>
    <source>
        <strain evidence="2">Urdbean</strain>
    </source>
</reference>
<evidence type="ECO:0000256" key="1">
    <source>
        <dbReference type="SAM" id="Phobius"/>
    </source>
</evidence>
<keyword evidence="1" id="KW-0472">Membrane</keyword>
<gene>
    <name evidence="2" type="ORF">V8G54_024829</name>
</gene>